<name>A0A401XIQ8_9FLAO</name>
<organism evidence="1 2">
    <name type="scientific">Thermaurantimonas aggregans</name>
    <dbReference type="NCBI Taxonomy" id="2173829"/>
    <lineage>
        <taxon>Bacteria</taxon>
        <taxon>Pseudomonadati</taxon>
        <taxon>Bacteroidota</taxon>
        <taxon>Flavobacteriia</taxon>
        <taxon>Flavobacteriales</taxon>
        <taxon>Schleiferiaceae</taxon>
        <taxon>Thermaurantimonas</taxon>
    </lineage>
</organism>
<comment type="caution">
    <text evidence="1">The sequence shown here is derived from an EMBL/GenBank/DDBJ whole genome shotgun (WGS) entry which is preliminary data.</text>
</comment>
<evidence type="ECO:0008006" key="3">
    <source>
        <dbReference type="Google" id="ProtNLM"/>
    </source>
</evidence>
<evidence type="ECO:0000313" key="2">
    <source>
        <dbReference type="Proteomes" id="UP000286715"/>
    </source>
</evidence>
<dbReference type="Proteomes" id="UP000286715">
    <property type="component" value="Unassembled WGS sequence"/>
</dbReference>
<accession>A0A401XIQ8</accession>
<dbReference type="AlphaFoldDB" id="A0A401XIQ8"/>
<reference evidence="1 2" key="1">
    <citation type="submission" date="2018-11" db="EMBL/GenBank/DDBJ databases">
        <title>Schleiferia aggregans sp. nov., a moderately thermophilic heterotrophic bacterium isolated from microbial mats at a terrestrial hot spring.</title>
        <authorList>
            <person name="Iino T."/>
            <person name="Ohkuma M."/>
            <person name="Haruta S."/>
        </authorList>
    </citation>
    <scope>NUCLEOTIDE SEQUENCE [LARGE SCALE GENOMIC DNA]</scope>
    <source>
        <strain evidence="1 2">LA</strain>
    </source>
</reference>
<proteinExistence type="predicted"/>
<gene>
    <name evidence="1" type="ORF">JCM31826_03600</name>
</gene>
<dbReference type="OrthoDB" id="511454at2"/>
<dbReference type="EMBL" id="BHZE01000002">
    <property type="protein sequence ID" value="GCD76878.1"/>
    <property type="molecule type" value="Genomic_DNA"/>
</dbReference>
<keyword evidence="2" id="KW-1185">Reference proteome</keyword>
<protein>
    <recommendedName>
        <fullName evidence="3">Sensory transduction regulator</fullName>
    </recommendedName>
</protein>
<sequence>MKTLIKTFVILIMLLVVSVQGLFAQDKALEQQLNRAGLKFSYDNNSRKYKLVFDLSDGRSQVVLINGWTYDLGGFQIREIYSPVATLQNKTDFSQRVLFNLLEKNFDYKIGNWQIHGGEPPFILQYSIKINSDINDDVIRELLSFAVKVADAMEKELTGTDDY</sequence>
<dbReference type="RefSeq" id="WP_124396944.1">
    <property type="nucleotide sequence ID" value="NZ_BHZE01000002.1"/>
</dbReference>
<evidence type="ECO:0000313" key="1">
    <source>
        <dbReference type="EMBL" id="GCD76878.1"/>
    </source>
</evidence>